<dbReference type="GO" id="GO:0015074">
    <property type="term" value="P:DNA integration"/>
    <property type="evidence" value="ECO:0007669"/>
    <property type="project" value="UniProtKB-KW"/>
</dbReference>
<dbReference type="Gene3D" id="1.10.150.130">
    <property type="match status" value="1"/>
</dbReference>
<dbReference type="SUPFAM" id="SSF56349">
    <property type="entry name" value="DNA breaking-rejoining enzymes"/>
    <property type="match status" value="1"/>
</dbReference>
<feature type="domain" description="Tyr recombinase" evidence="5">
    <location>
        <begin position="272"/>
        <end position="463"/>
    </location>
</feature>
<organism evidence="7 8">
    <name type="scientific">Phytohabitans rumicis</name>
    <dbReference type="NCBI Taxonomy" id="1076125"/>
    <lineage>
        <taxon>Bacteria</taxon>
        <taxon>Bacillati</taxon>
        <taxon>Actinomycetota</taxon>
        <taxon>Actinomycetes</taxon>
        <taxon>Micromonosporales</taxon>
        <taxon>Micromonosporaceae</taxon>
    </lineage>
</organism>
<keyword evidence="1" id="KW-0229">DNA integration</keyword>
<keyword evidence="8" id="KW-1185">Reference proteome</keyword>
<evidence type="ECO:0000259" key="5">
    <source>
        <dbReference type="PROSITE" id="PS51898"/>
    </source>
</evidence>
<reference evidence="7 8" key="2">
    <citation type="submission" date="2020-03" db="EMBL/GenBank/DDBJ databases">
        <authorList>
            <person name="Ichikawa N."/>
            <person name="Kimura A."/>
            <person name="Kitahashi Y."/>
            <person name="Uohara A."/>
        </authorList>
    </citation>
    <scope>NUCLEOTIDE SEQUENCE [LARGE SCALE GENOMIC DNA]</scope>
    <source>
        <strain evidence="7 8">NBRC 108638</strain>
    </source>
</reference>
<dbReference type="InterPro" id="IPR013762">
    <property type="entry name" value="Integrase-like_cat_sf"/>
</dbReference>
<accession>A0A6V8LBE5</accession>
<protein>
    <submittedName>
        <fullName evidence="7">Site-specific integrase</fullName>
    </submittedName>
</protein>
<dbReference type="GO" id="GO:0003677">
    <property type="term" value="F:DNA binding"/>
    <property type="evidence" value="ECO:0007669"/>
    <property type="project" value="UniProtKB-UniRule"/>
</dbReference>
<dbReference type="Gene3D" id="1.10.443.10">
    <property type="entry name" value="Intergrase catalytic core"/>
    <property type="match status" value="1"/>
</dbReference>
<sequence length="484" mass="52712">MLGVGDAHQGRIAARVQAVRLPHRRRAVPAAAPAERHVERQPRRVALPARTATRRRRQLRRGGYRTHHDALAARDHAQALLRLAGDDPVAAAEVAGLLQAVRHRRPLPAVDAVRHRLDARSALGGSTTLAVYLERWLAVRPVDENTRRTYASHLRAHLVPHLGHLTLDRLRPEHIRTMFAAIEASNDSIRAGRRSTSPAARASVRGRRVTGRATCHRIGAVLRVALNDAVADGLIGVNPAALVKLWPARPARPLVWTEPRVDRWRDTGEIPGPVMVWTPEQTGAFLDHAAAHDPDLYPLLHLIAYRGLRRGEAVGLCDADTQLDHAEIAITHQITAAGSTLQRKPPKSEAGNRLVALDTATVAVLRAHRARRPSTSEGGLFFVRPDGQAWHPETVSRRFRRLVADAGLPPVRLHDLRHGAATLALAAGVDLKVIQATLGHSTLTLTANSYTSVLPQLAHAAAEAVTAVIPRGSSRMQSTLEARS</sequence>
<dbReference type="GO" id="GO:0006310">
    <property type="term" value="P:DNA recombination"/>
    <property type="evidence" value="ECO:0007669"/>
    <property type="project" value="UniProtKB-KW"/>
</dbReference>
<evidence type="ECO:0000256" key="4">
    <source>
        <dbReference type="PROSITE-ProRule" id="PRU01248"/>
    </source>
</evidence>
<dbReference type="InterPro" id="IPR050090">
    <property type="entry name" value="Tyrosine_recombinase_XerCD"/>
</dbReference>
<evidence type="ECO:0000313" key="7">
    <source>
        <dbReference type="EMBL" id="GFJ89985.1"/>
    </source>
</evidence>
<dbReference type="AlphaFoldDB" id="A0A6V8LBE5"/>
<evidence type="ECO:0000256" key="1">
    <source>
        <dbReference type="ARBA" id="ARBA00022908"/>
    </source>
</evidence>
<dbReference type="PANTHER" id="PTHR30349">
    <property type="entry name" value="PHAGE INTEGRASE-RELATED"/>
    <property type="match status" value="1"/>
</dbReference>
<gene>
    <name evidence="7" type="ORF">Prum_036270</name>
</gene>
<dbReference type="Pfam" id="PF14659">
    <property type="entry name" value="Phage_int_SAM_3"/>
    <property type="match status" value="1"/>
</dbReference>
<dbReference type="InterPro" id="IPR011010">
    <property type="entry name" value="DNA_brk_join_enz"/>
</dbReference>
<dbReference type="PROSITE" id="PS51898">
    <property type="entry name" value="TYR_RECOMBINASE"/>
    <property type="match status" value="1"/>
</dbReference>
<dbReference type="PROSITE" id="PS51900">
    <property type="entry name" value="CB"/>
    <property type="match status" value="1"/>
</dbReference>
<feature type="domain" description="Core-binding (CB)" evidence="6">
    <location>
        <begin position="127"/>
        <end position="204"/>
    </location>
</feature>
<evidence type="ECO:0000256" key="3">
    <source>
        <dbReference type="ARBA" id="ARBA00023172"/>
    </source>
</evidence>
<dbReference type="EMBL" id="BLPG01000001">
    <property type="protein sequence ID" value="GFJ89985.1"/>
    <property type="molecule type" value="Genomic_DNA"/>
</dbReference>
<evidence type="ECO:0000313" key="8">
    <source>
        <dbReference type="Proteomes" id="UP000482960"/>
    </source>
</evidence>
<dbReference type="InterPro" id="IPR004107">
    <property type="entry name" value="Integrase_SAM-like_N"/>
</dbReference>
<dbReference type="PANTHER" id="PTHR30349:SF91">
    <property type="entry name" value="INTA PROTEIN"/>
    <property type="match status" value="1"/>
</dbReference>
<comment type="caution">
    <text evidence="7">The sequence shown here is derived from an EMBL/GenBank/DDBJ whole genome shotgun (WGS) entry which is preliminary data.</text>
</comment>
<dbReference type="InterPro" id="IPR010998">
    <property type="entry name" value="Integrase_recombinase_N"/>
</dbReference>
<dbReference type="Proteomes" id="UP000482960">
    <property type="component" value="Unassembled WGS sequence"/>
</dbReference>
<dbReference type="CDD" id="cd01189">
    <property type="entry name" value="INT_ICEBs1_C_like"/>
    <property type="match status" value="1"/>
</dbReference>
<keyword evidence="3" id="KW-0233">DNA recombination</keyword>
<dbReference type="InterPro" id="IPR002104">
    <property type="entry name" value="Integrase_catalytic"/>
</dbReference>
<evidence type="ECO:0000259" key="6">
    <source>
        <dbReference type="PROSITE" id="PS51900"/>
    </source>
</evidence>
<name>A0A6V8LBE5_9ACTN</name>
<reference evidence="7 8" key="1">
    <citation type="submission" date="2020-03" db="EMBL/GenBank/DDBJ databases">
        <title>Whole genome shotgun sequence of Phytohabitans rumicis NBRC 108638.</title>
        <authorList>
            <person name="Komaki H."/>
            <person name="Tamura T."/>
        </authorList>
    </citation>
    <scope>NUCLEOTIDE SEQUENCE [LARGE SCALE GENOMIC DNA]</scope>
    <source>
        <strain evidence="7 8">NBRC 108638</strain>
    </source>
</reference>
<evidence type="ECO:0000256" key="2">
    <source>
        <dbReference type="ARBA" id="ARBA00023125"/>
    </source>
</evidence>
<dbReference type="InterPro" id="IPR044068">
    <property type="entry name" value="CB"/>
</dbReference>
<keyword evidence="2 4" id="KW-0238">DNA-binding</keyword>
<proteinExistence type="predicted"/>
<dbReference type="Pfam" id="PF00589">
    <property type="entry name" value="Phage_integrase"/>
    <property type="match status" value="1"/>
</dbReference>